<evidence type="ECO:0000256" key="5">
    <source>
        <dbReference type="PROSITE-ProRule" id="PRU01248"/>
    </source>
</evidence>
<name>A0A4Y3PKJ2_BREPA</name>
<dbReference type="PANTHER" id="PTHR30629">
    <property type="entry name" value="PROPHAGE INTEGRASE"/>
    <property type="match status" value="1"/>
</dbReference>
<dbReference type="InterPro" id="IPR044068">
    <property type="entry name" value="CB"/>
</dbReference>
<dbReference type="Pfam" id="PF00589">
    <property type="entry name" value="Phage_integrase"/>
    <property type="match status" value="1"/>
</dbReference>
<evidence type="ECO:0008006" key="10">
    <source>
        <dbReference type="Google" id="ProtNLM"/>
    </source>
</evidence>
<comment type="caution">
    <text evidence="8">The sequence shown here is derived from an EMBL/GenBank/DDBJ whole genome shotgun (WGS) entry which is preliminary data.</text>
</comment>
<dbReference type="InterPro" id="IPR010998">
    <property type="entry name" value="Integrase_recombinase_N"/>
</dbReference>
<dbReference type="Gene3D" id="1.10.150.130">
    <property type="match status" value="1"/>
</dbReference>
<dbReference type="Pfam" id="PF14659">
    <property type="entry name" value="Phage_int_SAM_3"/>
    <property type="match status" value="1"/>
</dbReference>
<proteinExistence type="inferred from homology"/>
<dbReference type="PROSITE" id="PS51900">
    <property type="entry name" value="CB"/>
    <property type="match status" value="1"/>
</dbReference>
<evidence type="ECO:0000256" key="4">
    <source>
        <dbReference type="ARBA" id="ARBA00023172"/>
    </source>
</evidence>
<keyword evidence="2" id="KW-0229">DNA integration</keyword>
<gene>
    <name evidence="8" type="ORF">BPA01_29350</name>
</gene>
<dbReference type="GO" id="GO:0006310">
    <property type="term" value="P:DNA recombination"/>
    <property type="evidence" value="ECO:0007669"/>
    <property type="project" value="UniProtKB-KW"/>
</dbReference>
<dbReference type="InterPro" id="IPR011010">
    <property type="entry name" value="DNA_brk_join_enz"/>
</dbReference>
<organism evidence="8 9">
    <name type="scientific">Brevibacillus parabrevis</name>
    <dbReference type="NCBI Taxonomy" id="54914"/>
    <lineage>
        <taxon>Bacteria</taxon>
        <taxon>Bacillati</taxon>
        <taxon>Bacillota</taxon>
        <taxon>Bacilli</taxon>
        <taxon>Bacillales</taxon>
        <taxon>Paenibacillaceae</taxon>
        <taxon>Brevibacillus</taxon>
    </lineage>
</organism>
<comment type="similarity">
    <text evidence="1">Belongs to the 'phage' integrase family.</text>
</comment>
<dbReference type="PROSITE" id="PS51898">
    <property type="entry name" value="TYR_RECOMBINASE"/>
    <property type="match status" value="1"/>
</dbReference>
<dbReference type="InterPro" id="IPR002104">
    <property type="entry name" value="Integrase_catalytic"/>
</dbReference>
<reference evidence="8 9" key="1">
    <citation type="submission" date="2019-06" db="EMBL/GenBank/DDBJ databases">
        <title>Whole genome shotgun sequence of Brevibacillus parabrevis NBRC 12334.</title>
        <authorList>
            <person name="Hosoyama A."/>
            <person name="Uohara A."/>
            <person name="Ohji S."/>
            <person name="Ichikawa N."/>
        </authorList>
    </citation>
    <scope>NUCLEOTIDE SEQUENCE [LARGE SCALE GENOMIC DNA]</scope>
    <source>
        <strain evidence="8 9">NBRC 12334</strain>
    </source>
</reference>
<evidence type="ECO:0000259" key="7">
    <source>
        <dbReference type="PROSITE" id="PS51900"/>
    </source>
</evidence>
<dbReference type="InterPro" id="IPR050808">
    <property type="entry name" value="Phage_Integrase"/>
</dbReference>
<feature type="domain" description="Tyr recombinase" evidence="6">
    <location>
        <begin position="169"/>
        <end position="312"/>
    </location>
</feature>
<dbReference type="Proteomes" id="UP000316882">
    <property type="component" value="Unassembled WGS sequence"/>
</dbReference>
<dbReference type="PANTHER" id="PTHR30629:SF2">
    <property type="entry name" value="PROPHAGE INTEGRASE INTS-RELATED"/>
    <property type="match status" value="1"/>
</dbReference>
<evidence type="ECO:0000256" key="3">
    <source>
        <dbReference type="ARBA" id="ARBA00023125"/>
    </source>
</evidence>
<dbReference type="GO" id="GO:0015074">
    <property type="term" value="P:DNA integration"/>
    <property type="evidence" value="ECO:0007669"/>
    <property type="project" value="UniProtKB-KW"/>
</dbReference>
<dbReference type="EMBL" id="BJMH01000013">
    <property type="protein sequence ID" value="GEB33355.1"/>
    <property type="molecule type" value="Genomic_DNA"/>
</dbReference>
<dbReference type="InterPro" id="IPR004107">
    <property type="entry name" value="Integrase_SAM-like_N"/>
</dbReference>
<keyword evidence="9" id="KW-1185">Reference proteome</keyword>
<accession>A0A4Y3PKJ2</accession>
<sequence length="312" mass="37212">MKMMKGIIKIKETGKYRVTMELERVNGKRNRPTKHFDTYEEAEKFLIEFNYNKQRNMLVSPSRMTFAEFLVYWMDNYVKFNCEETTIYGYKNIINNHVIPYLGNVDLQDLQPAHIQKYYKHLLEEKGLSPNTVHKHHANIRKALDYATKQQLVYRNVALAVELPRRQKFEAKFYTQEQLITLLKNVRDTKIEVPVYLASYLGLRREEICGLKWKNIDFNERIIYVREVRVSAGKITVTKKPKTDKSLRALYIEDELYEVLLKCKANYDKYKKLLGCEFHDSGYVYAKTNGKPYKVNYITDQFKEFLQKTIFQ</sequence>
<keyword evidence="3 5" id="KW-0238">DNA-binding</keyword>
<keyword evidence="4" id="KW-0233">DNA recombination</keyword>
<protein>
    <recommendedName>
        <fullName evidence="10">Site-specific integrase</fullName>
    </recommendedName>
</protein>
<dbReference type="InterPro" id="IPR013762">
    <property type="entry name" value="Integrase-like_cat_sf"/>
</dbReference>
<evidence type="ECO:0000313" key="9">
    <source>
        <dbReference type="Proteomes" id="UP000316882"/>
    </source>
</evidence>
<dbReference type="SUPFAM" id="SSF56349">
    <property type="entry name" value="DNA breaking-rejoining enzymes"/>
    <property type="match status" value="1"/>
</dbReference>
<evidence type="ECO:0000256" key="2">
    <source>
        <dbReference type="ARBA" id="ARBA00022908"/>
    </source>
</evidence>
<evidence type="ECO:0000313" key="8">
    <source>
        <dbReference type="EMBL" id="GEB33355.1"/>
    </source>
</evidence>
<dbReference type="AlphaFoldDB" id="A0A4Y3PKJ2"/>
<dbReference type="Gene3D" id="1.10.443.10">
    <property type="entry name" value="Intergrase catalytic core"/>
    <property type="match status" value="1"/>
</dbReference>
<evidence type="ECO:0000259" key="6">
    <source>
        <dbReference type="PROSITE" id="PS51898"/>
    </source>
</evidence>
<dbReference type="GO" id="GO:0003677">
    <property type="term" value="F:DNA binding"/>
    <property type="evidence" value="ECO:0007669"/>
    <property type="project" value="UniProtKB-UniRule"/>
</dbReference>
<feature type="domain" description="Core-binding (CB)" evidence="7">
    <location>
        <begin position="64"/>
        <end position="148"/>
    </location>
</feature>
<evidence type="ECO:0000256" key="1">
    <source>
        <dbReference type="ARBA" id="ARBA00008857"/>
    </source>
</evidence>